<dbReference type="InterPro" id="IPR002514">
    <property type="entry name" value="Transposase_8"/>
</dbReference>
<dbReference type="Proteomes" id="UP000032309">
    <property type="component" value="Unassembled WGS sequence"/>
</dbReference>
<dbReference type="InterPro" id="IPR050900">
    <property type="entry name" value="Transposase_IS3/IS150/IS904"/>
</dbReference>
<dbReference type="Pfam" id="PF13276">
    <property type="entry name" value="HTH_21"/>
    <property type="match status" value="1"/>
</dbReference>
<sequence length="383" mass="44868">MERKQYNGEFKARVAIEAIKGEKTANELAGQYGVHPTQIAQWKKQVIEEIPRIFSLKKVQDARKEDELRASLYQQIGQLKVELDWLKKKLGSTVEERKRLIEPENEEISVSRQCELLGISRSVFYYKAIGESAYNLQLMNLIDEYYTGYPFYGVRRLTAWLRKEGHEVNPKRVKRLMRKMGLYAIYPKPWLSKGGEGHKKYPYLLRGLSIEYPDHVWCADITYIRLNQGYVYLMAIMDWYSRYVLSWETSITLDVGFCLEALDRAIRKGCPEIFNTDQGSQFTSNAFTGKLEGAGVKISMDGRGRVFDNIFIERLWRSIKYEEVYLKDYKTVREAVDGLRRYFDFYNNERLHQSLEYRAPATLYCSNKKARKGEMVNTLELTG</sequence>
<dbReference type="Gene3D" id="3.30.420.10">
    <property type="entry name" value="Ribonuclease H-like superfamily/Ribonuclease H"/>
    <property type="match status" value="1"/>
</dbReference>
<reference evidence="3" key="1">
    <citation type="journal article" date="2015" name="Genome Announc.">
        <title>Draft Genome Sequence of an Anaerobic Ammonium-Oxidizing Bacterium, "Candidatus Brocadia sinica".</title>
        <authorList>
            <person name="Oshiki M."/>
            <person name="Shinyako-Hata K."/>
            <person name="Satoh H."/>
            <person name="Okabe S."/>
        </authorList>
    </citation>
    <scope>NUCLEOTIDE SEQUENCE [LARGE SCALE GENOMIC DNA]</scope>
    <source>
        <strain evidence="3">JPN1</strain>
    </source>
</reference>
<evidence type="ECO:0000259" key="1">
    <source>
        <dbReference type="PROSITE" id="PS50994"/>
    </source>
</evidence>
<comment type="caution">
    <text evidence="2">The sequence shown here is derived from an EMBL/GenBank/DDBJ whole genome shotgun (WGS) entry which is preliminary data.</text>
</comment>
<dbReference type="SUPFAM" id="SSF46689">
    <property type="entry name" value="Homeodomain-like"/>
    <property type="match status" value="1"/>
</dbReference>
<dbReference type="PROSITE" id="PS50994">
    <property type="entry name" value="INTEGRASE"/>
    <property type="match status" value="1"/>
</dbReference>
<dbReference type="Pfam" id="PF00665">
    <property type="entry name" value="rve"/>
    <property type="match status" value="1"/>
</dbReference>
<dbReference type="InterPro" id="IPR009057">
    <property type="entry name" value="Homeodomain-like_sf"/>
</dbReference>
<gene>
    <name evidence="2" type="ORF">BROSI_A2338</name>
</gene>
<keyword evidence="3" id="KW-1185">Reference proteome</keyword>
<dbReference type="PANTHER" id="PTHR46889:SF4">
    <property type="entry name" value="TRANSPOSASE INSO FOR INSERTION SEQUENCE ELEMENT IS911B-RELATED"/>
    <property type="match status" value="1"/>
</dbReference>
<dbReference type="SUPFAM" id="SSF53098">
    <property type="entry name" value="Ribonuclease H-like"/>
    <property type="match status" value="1"/>
</dbReference>
<evidence type="ECO:0000313" key="2">
    <source>
        <dbReference type="EMBL" id="GAN33804.1"/>
    </source>
</evidence>
<accession>A0ABQ0JYJ1</accession>
<dbReference type="InterPro" id="IPR036397">
    <property type="entry name" value="RNaseH_sf"/>
</dbReference>
<dbReference type="PANTHER" id="PTHR46889">
    <property type="entry name" value="TRANSPOSASE INSF FOR INSERTION SEQUENCE IS3B-RELATED"/>
    <property type="match status" value="1"/>
</dbReference>
<protein>
    <submittedName>
        <fullName evidence="2">Transposase and inactivated derivatives</fullName>
    </submittedName>
</protein>
<dbReference type="InterPro" id="IPR012337">
    <property type="entry name" value="RNaseH-like_sf"/>
</dbReference>
<dbReference type="InterPro" id="IPR048020">
    <property type="entry name" value="Transpos_IS3"/>
</dbReference>
<evidence type="ECO:0000313" key="3">
    <source>
        <dbReference type="Proteomes" id="UP000032309"/>
    </source>
</evidence>
<dbReference type="InterPro" id="IPR025948">
    <property type="entry name" value="HTH-like_dom"/>
</dbReference>
<feature type="domain" description="Integrase catalytic" evidence="1">
    <location>
        <begin position="209"/>
        <end position="368"/>
    </location>
</feature>
<name>A0ABQ0JYJ1_9BACT</name>
<dbReference type="RefSeq" id="WP_082059179.1">
    <property type="nucleotide sequence ID" value="NZ_BAFN01000001.1"/>
</dbReference>
<proteinExistence type="predicted"/>
<organism evidence="2 3">
    <name type="scientific">Candidatus Brocadia sinica JPN1</name>
    <dbReference type="NCBI Taxonomy" id="1197129"/>
    <lineage>
        <taxon>Bacteria</taxon>
        <taxon>Pseudomonadati</taxon>
        <taxon>Planctomycetota</taxon>
        <taxon>Candidatus Brocadiia</taxon>
        <taxon>Candidatus Brocadiales</taxon>
        <taxon>Candidatus Brocadiaceae</taxon>
        <taxon>Candidatus Brocadia</taxon>
    </lineage>
</organism>
<dbReference type="NCBIfam" id="NF033516">
    <property type="entry name" value="transpos_IS3"/>
    <property type="match status" value="1"/>
</dbReference>
<dbReference type="EMBL" id="BAFN01000001">
    <property type="protein sequence ID" value="GAN33804.1"/>
    <property type="molecule type" value="Genomic_DNA"/>
</dbReference>
<dbReference type="InterPro" id="IPR001584">
    <property type="entry name" value="Integrase_cat-core"/>
</dbReference>
<dbReference type="Pfam" id="PF01527">
    <property type="entry name" value="HTH_Tnp_1"/>
    <property type="match status" value="1"/>
</dbReference>